<dbReference type="Proteomes" id="UP000731907">
    <property type="component" value="Unassembled WGS sequence"/>
</dbReference>
<gene>
    <name evidence="4" type="ORF">GU927_004660</name>
</gene>
<dbReference type="InterPro" id="IPR023335">
    <property type="entry name" value="ATP12_ortho_dom_sf"/>
</dbReference>
<dbReference type="EMBL" id="JAAATX020000003">
    <property type="protein sequence ID" value="MBU9697135.1"/>
    <property type="molecule type" value="Genomic_DNA"/>
</dbReference>
<dbReference type="RefSeq" id="WP_161761206.1">
    <property type="nucleotide sequence ID" value="NZ_JAAATX020000003.1"/>
</dbReference>
<dbReference type="Gene3D" id="1.10.3580.10">
    <property type="entry name" value="ATP12 ATPase"/>
    <property type="match status" value="1"/>
</dbReference>
<keyword evidence="5" id="KW-1185">Reference proteome</keyword>
<comment type="similarity">
    <text evidence="1">Belongs to the ATP12 family.</text>
</comment>
<dbReference type="SUPFAM" id="SSF160909">
    <property type="entry name" value="ATP12-like"/>
    <property type="match status" value="1"/>
</dbReference>
<comment type="caution">
    <text evidence="4">The sequence shown here is derived from an EMBL/GenBank/DDBJ whole genome shotgun (WGS) entry which is preliminary data.</text>
</comment>
<dbReference type="PANTHER" id="PTHR21013">
    <property type="entry name" value="ATP SYNTHASE MITOCHONDRIAL F1 COMPLEX ASSEMBLY FACTOR 2/ATP12 PROTEIN, MITOCHONDRIAL PRECURSOR"/>
    <property type="match status" value="1"/>
</dbReference>
<name>A0ABS6J0P9_9RHOB</name>
<evidence type="ECO:0000313" key="5">
    <source>
        <dbReference type="Proteomes" id="UP000731907"/>
    </source>
</evidence>
<dbReference type="Gene3D" id="3.30.2180.10">
    <property type="entry name" value="ATP12-like"/>
    <property type="match status" value="1"/>
</dbReference>
<keyword evidence="2" id="KW-0809">Transit peptide</keyword>
<dbReference type="InterPro" id="IPR011419">
    <property type="entry name" value="ATP12_ATP_synth-F1-assembly"/>
</dbReference>
<sequence length="235" mass="24987">MSAWKAKRFWTRAEAEPCEGGFTVRLDGRAVKTPAKAPLVVPTLAMALAIAAEWDAQTGEVKPDTMPVTRAANSAIDKIVPQRAEVVEIVAAYGASDLLCYRATGPEALVSRQAAGWDPVLDWAAGLAGARLAVTRGVIPVAQPAEAVAALSARVAAMSPFRLAGFHDLVAVSGSLVLALAVTEGRLLPEEAWRLSRIDEAWQVEQWGEDEEAAAAERVRHAAFLDAARFYALCG</sequence>
<evidence type="ECO:0000256" key="2">
    <source>
        <dbReference type="ARBA" id="ARBA00022946"/>
    </source>
</evidence>
<dbReference type="PANTHER" id="PTHR21013:SF10">
    <property type="entry name" value="ATP SYNTHASE MITOCHONDRIAL F1 COMPLEX ASSEMBLY FACTOR 2"/>
    <property type="match status" value="1"/>
</dbReference>
<keyword evidence="3" id="KW-0143">Chaperone</keyword>
<evidence type="ECO:0000256" key="1">
    <source>
        <dbReference type="ARBA" id="ARBA00008231"/>
    </source>
</evidence>
<dbReference type="Pfam" id="PF07542">
    <property type="entry name" value="ATP12"/>
    <property type="match status" value="1"/>
</dbReference>
<protein>
    <submittedName>
        <fullName evidence="4">ATPase</fullName>
    </submittedName>
</protein>
<proteinExistence type="inferred from homology"/>
<accession>A0ABS6J0P9</accession>
<dbReference type="InterPro" id="IPR042272">
    <property type="entry name" value="ATP12_ATP_synth-F1-assembly_N"/>
</dbReference>
<evidence type="ECO:0000313" key="4">
    <source>
        <dbReference type="EMBL" id="MBU9697135.1"/>
    </source>
</evidence>
<organism evidence="4 5">
    <name type="scientific">Paragemmobacter amnigenus</name>
    <dbReference type="NCBI Taxonomy" id="2852097"/>
    <lineage>
        <taxon>Bacteria</taxon>
        <taxon>Pseudomonadati</taxon>
        <taxon>Pseudomonadota</taxon>
        <taxon>Alphaproteobacteria</taxon>
        <taxon>Rhodobacterales</taxon>
        <taxon>Paracoccaceae</taxon>
        <taxon>Paragemmobacter</taxon>
    </lineage>
</organism>
<evidence type="ECO:0000256" key="3">
    <source>
        <dbReference type="ARBA" id="ARBA00023186"/>
    </source>
</evidence>
<reference evidence="4 5" key="1">
    <citation type="submission" date="2021-06" db="EMBL/GenBank/DDBJ databases">
        <title>Rhodobacteraceae bacterium strain HSP-20.</title>
        <authorList>
            <person name="Chen W.-M."/>
        </authorList>
    </citation>
    <scope>NUCLEOTIDE SEQUENCE [LARGE SCALE GENOMIC DNA]</scope>
    <source>
        <strain evidence="4 5">HSP-20</strain>
    </source>
</reference>